<name>A0A7J6UKW7_PEROL</name>
<protein>
    <submittedName>
        <fullName evidence="2">Uncharacterized protein</fullName>
    </submittedName>
</protein>
<evidence type="ECO:0000313" key="3">
    <source>
        <dbReference type="Proteomes" id="UP000553632"/>
    </source>
</evidence>
<comment type="caution">
    <text evidence="2">The sequence shown here is derived from an EMBL/GenBank/DDBJ whole genome shotgun (WGS) entry which is preliminary data.</text>
</comment>
<accession>A0A7J6UKW7</accession>
<dbReference type="EMBL" id="JABANO010002169">
    <property type="protein sequence ID" value="KAF4757837.1"/>
    <property type="molecule type" value="Genomic_DNA"/>
</dbReference>
<dbReference type="AlphaFoldDB" id="A0A7J6UKW7"/>
<proteinExistence type="predicted"/>
<keyword evidence="3" id="KW-1185">Reference proteome</keyword>
<feature type="region of interest" description="Disordered" evidence="1">
    <location>
        <begin position="41"/>
        <end position="80"/>
    </location>
</feature>
<feature type="compositionally biased region" description="Polar residues" evidence="1">
    <location>
        <begin position="71"/>
        <end position="80"/>
    </location>
</feature>
<feature type="non-terminal residue" evidence="2">
    <location>
        <position position="1"/>
    </location>
</feature>
<evidence type="ECO:0000313" key="2">
    <source>
        <dbReference type="EMBL" id="KAF4757837.1"/>
    </source>
</evidence>
<organism evidence="2 3">
    <name type="scientific">Perkinsus olseni</name>
    <name type="common">Perkinsus atlanticus</name>
    <dbReference type="NCBI Taxonomy" id="32597"/>
    <lineage>
        <taxon>Eukaryota</taxon>
        <taxon>Sar</taxon>
        <taxon>Alveolata</taxon>
        <taxon>Perkinsozoa</taxon>
        <taxon>Perkinsea</taxon>
        <taxon>Perkinsida</taxon>
        <taxon>Perkinsidae</taxon>
        <taxon>Perkinsus</taxon>
    </lineage>
</organism>
<feature type="compositionally biased region" description="Basic residues" evidence="1">
    <location>
        <begin position="49"/>
        <end position="67"/>
    </location>
</feature>
<sequence length="80" mass="9228">ELPTRLLSMRKWTTTLQTIWTGGRTSTAMLRMISTRAILSKKSTLNTRLGRRKPPKRRRRGWRRGSSGKRASQTRCVAQS</sequence>
<dbReference type="Proteomes" id="UP000553632">
    <property type="component" value="Unassembled WGS sequence"/>
</dbReference>
<reference evidence="2 3" key="1">
    <citation type="submission" date="2020-04" db="EMBL/GenBank/DDBJ databases">
        <title>Perkinsus olseni comparative genomics.</title>
        <authorList>
            <person name="Bogema D.R."/>
        </authorList>
    </citation>
    <scope>NUCLEOTIDE SEQUENCE [LARGE SCALE GENOMIC DNA]</scope>
    <source>
        <strain evidence="2 3">ATCC PRA-207</strain>
    </source>
</reference>
<gene>
    <name evidence="2" type="ORF">FOZ63_023241</name>
</gene>
<evidence type="ECO:0000256" key="1">
    <source>
        <dbReference type="SAM" id="MobiDB-lite"/>
    </source>
</evidence>
<feature type="non-terminal residue" evidence="2">
    <location>
        <position position="80"/>
    </location>
</feature>